<evidence type="ECO:0000256" key="1">
    <source>
        <dbReference type="SAM" id="MobiDB-lite"/>
    </source>
</evidence>
<evidence type="ECO:0000313" key="3">
    <source>
        <dbReference type="EMBL" id="ENN77637.1"/>
    </source>
</evidence>
<organism evidence="3">
    <name type="scientific">Dendroctonus ponderosae</name>
    <name type="common">Mountain pine beetle</name>
    <dbReference type="NCBI Taxonomy" id="77166"/>
    <lineage>
        <taxon>Eukaryota</taxon>
        <taxon>Metazoa</taxon>
        <taxon>Ecdysozoa</taxon>
        <taxon>Arthropoda</taxon>
        <taxon>Hexapoda</taxon>
        <taxon>Insecta</taxon>
        <taxon>Pterygota</taxon>
        <taxon>Neoptera</taxon>
        <taxon>Endopterygota</taxon>
        <taxon>Coleoptera</taxon>
        <taxon>Polyphaga</taxon>
        <taxon>Cucujiformia</taxon>
        <taxon>Curculionidae</taxon>
        <taxon>Scolytinae</taxon>
        <taxon>Dendroctonus</taxon>
    </lineage>
</organism>
<feature type="signal peptide" evidence="2">
    <location>
        <begin position="1"/>
        <end position="20"/>
    </location>
</feature>
<name>N6UG65_DENPD</name>
<accession>N6UG65</accession>
<evidence type="ECO:0000313" key="5">
    <source>
        <dbReference type="Proteomes" id="UP000030742"/>
    </source>
</evidence>
<sequence>MKLFFLCLVFLVALIAFSEAAPAEPSLSSGSNAKSAFGQPFDEVVVESTLNVKRKVNSGSRQSRNGQDASVRTKRQETH</sequence>
<keyword evidence="2" id="KW-0732">Signal</keyword>
<dbReference type="HOGENOM" id="CLU_2609180_0_0_1"/>
<gene>
    <name evidence="4" type="ORF">D910_07615</name>
    <name evidence="3" type="ORF">YQE_05931</name>
</gene>
<proteinExistence type="predicted"/>
<dbReference type="EMBL" id="KB740941">
    <property type="protein sequence ID" value="ENN77637.1"/>
    <property type="molecule type" value="Genomic_DNA"/>
</dbReference>
<dbReference type="EMBL" id="KB632225">
    <property type="protein sequence ID" value="ERL90263.1"/>
    <property type="molecule type" value="Genomic_DNA"/>
</dbReference>
<evidence type="ECO:0000313" key="4">
    <source>
        <dbReference type="EMBL" id="ERL90263.1"/>
    </source>
</evidence>
<protein>
    <submittedName>
        <fullName evidence="3">Uncharacterized protein</fullName>
    </submittedName>
</protein>
<reference evidence="3 5" key="1">
    <citation type="journal article" date="2013" name="Genome Biol.">
        <title>Draft genome of the mountain pine beetle, Dendroctonus ponderosae Hopkins, a major forest pest.</title>
        <authorList>
            <person name="Keeling C.I."/>
            <person name="Yuen M.M."/>
            <person name="Liao N.Y."/>
            <person name="Docking T.R."/>
            <person name="Chan S.K."/>
            <person name="Taylor G.A."/>
            <person name="Palmquist D.L."/>
            <person name="Jackman S.D."/>
            <person name="Nguyen A."/>
            <person name="Li M."/>
            <person name="Henderson H."/>
            <person name="Janes J.K."/>
            <person name="Zhao Y."/>
            <person name="Pandoh P."/>
            <person name="Moore R."/>
            <person name="Sperling F.A."/>
            <person name="Huber D.P."/>
            <person name="Birol I."/>
            <person name="Jones S.J."/>
            <person name="Bohlmann J."/>
        </authorList>
    </citation>
    <scope>NUCLEOTIDE SEQUENCE</scope>
</reference>
<evidence type="ECO:0000256" key="2">
    <source>
        <dbReference type="SAM" id="SignalP"/>
    </source>
</evidence>
<feature type="compositionally biased region" description="Polar residues" evidence="1">
    <location>
        <begin position="57"/>
        <end position="70"/>
    </location>
</feature>
<feature type="region of interest" description="Disordered" evidence="1">
    <location>
        <begin position="55"/>
        <end position="79"/>
    </location>
</feature>
<feature type="chain" id="PRO_5009708101" evidence="2">
    <location>
        <begin position="21"/>
        <end position="79"/>
    </location>
</feature>
<dbReference type="Proteomes" id="UP000030742">
    <property type="component" value="Unassembled WGS sequence"/>
</dbReference>
<dbReference type="AlphaFoldDB" id="N6UG65"/>
<feature type="non-terminal residue" evidence="3">
    <location>
        <position position="1"/>
    </location>
</feature>